<evidence type="ECO:0000256" key="4">
    <source>
        <dbReference type="ARBA" id="ARBA00022881"/>
    </source>
</evidence>
<dbReference type="Pfam" id="PF22920">
    <property type="entry name" value="UvrC_RNaseH"/>
    <property type="match status" value="1"/>
</dbReference>
<dbReference type="SMART" id="SM00465">
    <property type="entry name" value="GIYc"/>
    <property type="match status" value="1"/>
</dbReference>
<dbReference type="Gene3D" id="1.10.150.20">
    <property type="entry name" value="5' to 3' exonuclease, C-terminal subdomain"/>
    <property type="match status" value="1"/>
</dbReference>
<dbReference type="PROSITE" id="PS50165">
    <property type="entry name" value="UVRC"/>
    <property type="match status" value="1"/>
</dbReference>
<reference evidence="10" key="1">
    <citation type="submission" date="2023-06" db="EMBL/GenBank/DDBJ databases">
        <title>Genomic of Agaribacillus aureum.</title>
        <authorList>
            <person name="Wang G."/>
        </authorList>
    </citation>
    <scope>NUCLEOTIDE SEQUENCE</scope>
    <source>
        <strain evidence="10">BMA12</strain>
    </source>
</reference>
<comment type="caution">
    <text evidence="10">The sequence shown here is derived from an EMBL/GenBank/DDBJ whole genome shotgun (WGS) entry which is preliminary data.</text>
</comment>
<dbReference type="CDD" id="cd10434">
    <property type="entry name" value="GIY-YIG_UvrC_Cho"/>
    <property type="match status" value="1"/>
</dbReference>
<dbReference type="InterPro" id="IPR000305">
    <property type="entry name" value="GIY-YIG_endonuc"/>
</dbReference>
<evidence type="ECO:0000256" key="2">
    <source>
        <dbReference type="ARBA" id="ARBA00022763"/>
    </source>
</evidence>
<evidence type="ECO:0000313" key="11">
    <source>
        <dbReference type="Proteomes" id="UP001172083"/>
    </source>
</evidence>
<dbReference type="Gene3D" id="3.40.1440.10">
    <property type="entry name" value="GIY-YIG endonuclease"/>
    <property type="match status" value="1"/>
</dbReference>
<feature type="domain" description="UvrC family homology region profile" evidence="9">
    <location>
        <begin position="288"/>
        <end position="476"/>
    </location>
</feature>
<keyword evidence="2 7" id="KW-0227">DNA damage</keyword>
<dbReference type="SUPFAM" id="SSF82771">
    <property type="entry name" value="GIY-YIG endonuclease"/>
    <property type="match status" value="1"/>
</dbReference>
<name>A0ABT8L4H3_9BACT</name>
<dbReference type="InterPro" id="IPR004791">
    <property type="entry name" value="UvrC"/>
</dbReference>
<dbReference type="PANTHER" id="PTHR30562">
    <property type="entry name" value="UVRC/OXIDOREDUCTASE"/>
    <property type="match status" value="1"/>
</dbReference>
<accession>A0ABT8L4H3</accession>
<dbReference type="EMBL" id="JAUJEB010000001">
    <property type="protein sequence ID" value="MDN5212665.1"/>
    <property type="molecule type" value="Genomic_DNA"/>
</dbReference>
<keyword evidence="1 7" id="KW-0963">Cytoplasm</keyword>
<evidence type="ECO:0000256" key="3">
    <source>
        <dbReference type="ARBA" id="ARBA00022769"/>
    </source>
</evidence>
<evidence type="ECO:0000313" key="10">
    <source>
        <dbReference type="EMBL" id="MDN5212665.1"/>
    </source>
</evidence>
<comment type="function">
    <text evidence="7">The UvrABC repair system catalyzes the recognition and processing of DNA lesions. UvrC both incises the 5' and 3' sides of the lesion. The N-terminal half is responsible for the 3' incision and the C-terminal half is responsible for the 5' incision.</text>
</comment>
<dbReference type="InterPro" id="IPR050066">
    <property type="entry name" value="UvrABC_protein_C"/>
</dbReference>
<keyword evidence="6 7" id="KW-0742">SOS response</keyword>
<dbReference type="Proteomes" id="UP001172083">
    <property type="component" value="Unassembled WGS sequence"/>
</dbReference>
<comment type="subcellular location">
    <subcellularLocation>
        <location evidence="7">Cytoplasm</location>
    </subcellularLocation>
</comment>
<evidence type="ECO:0000256" key="6">
    <source>
        <dbReference type="ARBA" id="ARBA00023236"/>
    </source>
</evidence>
<dbReference type="HAMAP" id="MF_00203">
    <property type="entry name" value="UvrC"/>
    <property type="match status" value="1"/>
</dbReference>
<gene>
    <name evidence="7 10" type="primary">uvrC</name>
    <name evidence="10" type="ORF">QQ020_11435</name>
</gene>
<evidence type="ECO:0000256" key="1">
    <source>
        <dbReference type="ARBA" id="ARBA00022490"/>
    </source>
</evidence>
<dbReference type="Pfam" id="PF14520">
    <property type="entry name" value="HHH_5"/>
    <property type="match status" value="1"/>
</dbReference>
<dbReference type="InterPro" id="IPR047296">
    <property type="entry name" value="GIY-YIG_UvrC_Cho"/>
</dbReference>
<dbReference type="InterPro" id="IPR038476">
    <property type="entry name" value="UvrC_RNase_H_dom_sf"/>
</dbReference>
<dbReference type="SUPFAM" id="SSF46600">
    <property type="entry name" value="C-terminal UvrC-binding domain of UvrB"/>
    <property type="match status" value="1"/>
</dbReference>
<evidence type="ECO:0000259" key="8">
    <source>
        <dbReference type="PROSITE" id="PS50164"/>
    </source>
</evidence>
<comment type="subunit">
    <text evidence="7">Interacts with UvrB in an incision complex.</text>
</comment>
<dbReference type="InterPro" id="IPR001162">
    <property type="entry name" value="UvrC_RNase_H_dom"/>
</dbReference>
<dbReference type="Pfam" id="PF01541">
    <property type="entry name" value="GIY-YIG"/>
    <property type="match status" value="1"/>
</dbReference>
<keyword evidence="11" id="KW-1185">Reference proteome</keyword>
<dbReference type="InterPro" id="IPR036876">
    <property type="entry name" value="UVR_dom_sf"/>
</dbReference>
<dbReference type="Gene3D" id="3.30.420.340">
    <property type="entry name" value="UvrC, RNAse H endonuclease domain"/>
    <property type="match status" value="1"/>
</dbReference>
<protein>
    <recommendedName>
        <fullName evidence="7">UvrABC system protein C</fullName>
        <shortName evidence="7">Protein UvrC</shortName>
    </recommendedName>
    <alternativeName>
        <fullName evidence="7">Excinuclease ABC subunit C</fullName>
    </alternativeName>
</protein>
<dbReference type="Pfam" id="PF08459">
    <property type="entry name" value="UvrC_RNaseH_dom"/>
    <property type="match status" value="1"/>
</dbReference>
<dbReference type="SUPFAM" id="SSF47781">
    <property type="entry name" value="RuvA domain 2-like"/>
    <property type="match status" value="1"/>
</dbReference>
<dbReference type="PANTHER" id="PTHR30562:SF1">
    <property type="entry name" value="UVRABC SYSTEM PROTEIN C"/>
    <property type="match status" value="1"/>
</dbReference>
<keyword evidence="5 7" id="KW-0234">DNA repair</keyword>
<proteinExistence type="inferred from homology"/>
<dbReference type="InterPro" id="IPR010994">
    <property type="entry name" value="RuvA_2-like"/>
</dbReference>
<evidence type="ECO:0000256" key="7">
    <source>
        <dbReference type="HAMAP-Rule" id="MF_00203"/>
    </source>
</evidence>
<evidence type="ECO:0000259" key="9">
    <source>
        <dbReference type="PROSITE" id="PS50165"/>
    </source>
</evidence>
<dbReference type="NCBIfam" id="TIGR00194">
    <property type="entry name" value="uvrC"/>
    <property type="match status" value="1"/>
</dbReference>
<keyword evidence="3 7" id="KW-0228">DNA excision</keyword>
<keyword evidence="4 7" id="KW-0267">Excision nuclease</keyword>
<evidence type="ECO:0000256" key="5">
    <source>
        <dbReference type="ARBA" id="ARBA00023204"/>
    </source>
</evidence>
<feature type="domain" description="GIY-YIG" evidence="8">
    <location>
        <begin position="16"/>
        <end position="94"/>
    </location>
</feature>
<dbReference type="PROSITE" id="PS50164">
    <property type="entry name" value="GIY_YIG"/>
    <property type="match status" value="1"/>
</dbReference>
<sequence length="598" mass="68400">MELSKYNKESLAKLPNQPGIYKFFNRENTLIYVGKAKDIKKRVSSYFSKSLLDRKTVRMVSEIAAAEYAIVNSEFDAFLLENNLIKTNLPKYNIRLKDDKTFPYLCVADERFPRIYSTRRVIPKAGQYFGPYASVKAMKSVLGLIRGLYTIRTCSLNLSQENIDKGKFKVCLEYHIGNCKGPCENLQGEEEYNRDISQAVHILKGNLGLVRNYFKDQMQQAAEEMAYERAQLMKDKLQLLEKFQAKSLVVNQKLTDVDVFTVVSDNKTAYVNYLKIIHGTITVTDTVEIKKKLNEADEDILAMIIIDQRGKYKSTSAEIFANVPVDLPLDNVIVTLPKIGDKKKLIDLSLKNIMFYKKEKLSESRVNQKQPNKVLEILMEDLQLKHLPNHIECFDNSNIQGTNPVASMVCFKNGKPSKKDYRKYHIKTVVGPDDFASMYEINHRRYKRLVEEKAPLPDLIVIDGGKGQLNAACDALKDLNLYGKIPVIGIAKRLEEIYYPEDPYPLHIDKKSPSLSLLQKIRDEAHRFAITFHRNLRSKNSLLSELEGIKGVGEKTVDKLLSSFRSVKRIREATHAELTEVIGKDKAGVVRDYFNKES</sequence>
<dbReference type="RefSeq" id="WP_346757982.1">
    <property type="nucleotide sequence ID" value="NZ_JAUJEB010000001.1"/>
</dbReference>
<organism evidence="10 11">
    <name type="scientific">Agaribacillus aureus</name>
    <dbReference type="NCBI Taxonomy" id="3051825"/>
    <lineage>
        <taxon>Bacteria</taxon>
        <taxon>Pseudomonadati</taxon>
        <taxon>Bacteroidota</taxon>
        <taxon>Cytophagia</taxon>
        <taxon>Cytophagales</taxon>
        <taxon>Splendidivirgaceae</taxon>
        <taxon>Agaribacillus</taxon>
    </lineage>
</organism>
<dbReference type="InterPro" id="IPR035901">
    <property type="entry name" value="GIY-YIG_endonuc_sf"/>
</dbReference>
<comment type="similarity">
    <text evidence="7">Belongs to the UvrC family.</text>
</comment>